<organism evidence="3 4">
    <name type="scientific">Plectus sambesii</name>
    <dbReference type="NCBI Taxonomy" id="2011161"/>
    <lineage>
        <taxon>Eukaryota</taxon>
        <taxon>Metazoa</taxon>
        <taxon>Ecdysozoa</taxon>
        <taxon>Nematoda</taxon>
        <taxon>Chromadorea</taxon>
        <taxon>Plectida</taxon>
        <taxon>Plectina</taxon>
        <taxon>Plectoidea</taxon>
        <taxon>Plectidae</taxon>
        <taxon>Plectus</taxon>
    </lineage>
</organism>
<feature type="transmembrane region" description="Helical" evidence="2">
    <location>
        <begin position="80"/>
        <end position="99"/>
    </location>
</feature>
<accession>A0A914VZR1</accession>
<name>A0A914VZR1_9BILA</name>
<evidence type="ECO:0000313" key="3">
    <source>
        <dbReference type="Proteomes" id="UP000887566"/>
    </source>
</evidence>
<feature type="compositionally biased region" description="Basic and acidic residues" evidence="1">
    <location>
        <begin position="164"/>
        <end position="188"/>
    </location>
</feature>
<keyword evidence="2" id="KW-0472">Membrane</keyword>
<feature type="transmembrane region" description="Helical" evidence="2">
    <location>
        <begin position="114"/>
        <end position="133"/>
    </location>
</feature>
<feature type="region of interest" description="Disordered" evidence="1">
    <location>
        <begin position="155"/>
        <end position="236"/>
    </location>
</feature>
<feature type="region of interest" description="Disordered" evidence="1">
    <location>
        <begin position="1"/>
        <end position="47"/>
    </location>
</feature>
<dbReference type="WBParaSite" id="PSAMB.scaffold2814size21124.g19195.t1">
    <property type="protein sequence ID" value="PSAMB.scaffold2814size21124.g19195.t1"/>
    <property type="gene ID" value="PSAMB.scaffold2814size21124.g19195"/>
</dbReference>
<feature type="compositionally biased region" description="Polar residues" evidence="1">
    <location>
        <begin position="32"/>
        <end position="42"/>
    </location>
</feature>
<protein>
    <submittedName>
        <fullName evidence="4">OCIA domain-containing protein</fullName>
    </submittedName>
</protein>
<proteinExistence type="predicted"/>
<dbReference type="AlphaFoldDB" id="A0A914VZR1"/>
<evidence type="ECO:0000256" key="2">
    <source>
        <dbReference type="SAM" id="Phobius"/>
    </source>
</evidence>
<sequence>MSMSNQPDPYGGGGSYTTQPSRPPSGDRAGYAQTSSGATNPLVQGGDDERREVLRRTLESLSSDQQKELMGVYKECSREVALTRALPFAGAVVASLYAAKKFLPPQLQMFGNRWPFYVATGMGAFIVGQLLTFDKCNDRAKEYLYRLSGQELQSPATTEYQVESETREMPSRDLTYDDLREQNREQYRKQVAAAARLPRSSPESAPRSSSVPYRDTPAPMSGTSGKSTTYGDEGFS</sequence>
<feature type="compositionally biased region" description="Low complexity" evidence="1">
    <location>
        <begin position="192"/>
        <end position="210"/>
    </location>
</feature>
<keyword evidence="3" id="KW-1185">Reference proteome</keyword>
<feature type="compositionally biased region" description="Polar residues" evidence="1">
    <location>
        <begin position="221"/>
        <end position="230"/>
    </location>
</feature>
<dbReference type="Proteomes" id="UP000887566">
    <property type="component" value="Unplaced"/>
</dbReference>
<evidence type="ECO:0000256" key="1">
    <source>
        <dbReference type="SAM" id="MobiDB-lite"/>
    </source>
</evidence>
<reference evidence="4" key="1">
    <citation type="submission" date="2022-11" db="UniProtKB">
        <authorList>
            <consortium name="WormBaseParasite"/>
        </authorList>
    </citation>
    <scope>IDENTIFICATION</scope>
</reference>
<keyword evidence="2" id="KW-0812">Transmembrane</keyword>
<evidence type="ECO:0000313" key="4">
    <source>
        <dbReference type="WBParaSite" id="PSAMB.scaffold2814size21124.g19195.t1"/>
    </source>
</evidence>
<keyword evidence="2" id="KW-1133">Transmembrane helix</keyword>